<sequence length="191" mass="21711">MWPLIAADFAVVLVVFIIVFVHLVLIDGRIVIIIATERLVVLHVFILGNTGRFECGCRHLSRNVSGRLCRQRSRQLDAAYWAGSTNCTEPNRARQLASRTHVQSSGRRCTFVRGRRCPSGGRMSRTRNERTGRRARRRVRDGPRHRDIEDAPQGRSPDSKPARRVRRRSCYIHCKSPATASQPVAEQSHYG</sequence>
<accession>A0A0G4IJ95</accession>
<feature type="transmembrane region" description="Helical" evidence="2">
    <location>
        <begin position="6"/>
        <end position="26"/>
    </location>
</feature>
<dbReference type="AlphaFoldDB" id="A0A0G4IJ95"/>
<dbReference type="EMBL" id="CDSF01000013">
    <property type="protein sequence ID" value="CEO95150.1"/>
    <property type="molecule type" value="Genomic_DNA"/>
</dbReference>
<protein>
    <submittedName>
        <fullName evidence="3">Uncharacterized protein</fullName>
    </submittedName>
</protein>
<organism evidence="3 4">
    <name type="scientific">Plasmodiophora brassicae</name>
    <name type="common">Clubroot disease agent</name>
    <dbReference type="NCBI Taxonomy" id="37360"/>
    <lineage>
        <taxon>Eukaryota</taxon>
        <taxon>Sar</taxon>
        <taxon>Rhizaria</taxon>
        <taxon>Endomyxa</taxon>
        <taxon>Phytomyxea</taxon>
        <taxon>Plasmodiophorida</taxon>
        <taxon>Plasmodiophoridae</taxon>
        <taxon>Plasmodiophora</taxon>
    </lineage>
</organism>
<proteinExistence type="predicted"/>
<feature type="compositionally biased region" description="Basic and acidic residues" evidence="1">
    <location>
        <begin position="140"/>
        <end position="149"/>
    </location>
</feature>
<evidence type="ECO:0000256" key="2">
    <source>
        <dbReference type="SAM" id="Phobius"/>
    </source>
</evidence>
<keyword evidence="4" id="KW-1185">Reference proteome</keyword>
<gene>
    <name evidence="3" type="ORF">PBRA_003916</name>
</gene>
<feature type="region of interest" description="Disordered" evidence="1">
    <location>
        <begin position="115"/>
        <end position="169"/>
    </location>
</feature>
<keyword evidence="2" id="KW-1133">Transmembrane helix</keyword>
<evidence type="ECO:0000313" key="3">
    <source>
        <dbReference type="EMBL" id="CEO95150.1"/>
    </source>
</evidence>
<name>A0A0G4IJ95_PLABS</name>
<evidence type="ECO:0000313" key="4">
    <source>
        <dbReference type="Proteomes" id="UP000039324"/>
    </source>
</evidence>
<evidence type="ECO:0000256" key="1">
    <source>
        <dbReference type="SAM" id="MobiDB-lite"/>
    </source>
</evidence>
<keyword evidence="2" id="KW-0812">Transmembrane</keyword>
<keyword evidence="2" id="KW-0472">Membrane</keyword>
<reference evidence="3 4" key="1">
    <citation type="submission" date="2015-02" db="EMBL/GenBank/DDBJ databases">
        <authorList>
            <person name="Chooi Y.-H."/>
        </authorList>
    </citation>
    <scope>NUCLEOTIDE SEQUENCE [LARGE SCALE GENOMIC DNA]</scope>
    <source>
        <strain evidence="3">E3</strain>
    </source>
</reference>
<dbReference type="Proteomes" id="UP000039324">
    <property type="component" value="Unassembled WGS sequence"/>
</dbReference>